<dbReference type="RefSeq" id="WP_047808070.1">
    <property type="nucleotide sequence ID" value="NZ_LDZY01000001.1"/>
</dbReference>
<dbReference type="GO" id="GO:0034069">
    <property type="term" value="F:aminoglycoside N-acetyltransferase activity"/>
    <property type="evidence" value="ECO:0007669"/>
    <property type="project" value="TreeGrafter"/>
</dbReference>
<feature type="domain" description="N-acetyltransferase" evidence="1">
    <location>
        <begin position="2"/>
        <end position="154"/>
    </location>
</feature>
<dbReference type="Proteomes" id="UP000036356">
    <property type="component" value="Unassembled WGS sequence"/>
</dbReference>
<reference evidence="2 3" key="1">
    <citation type="submission" date="2015-06" db="EMBL/GenBank/DDBJ databases">
        <title>Draft genome of the moderately acidophilic sulfate reducer Candidatus Desulfosporosinus acididurans strain M1.</title>
        <authorList>
            <person name="Poehlein A."/>
            <person name="Petzsch P."/>
            <person name="Johnson B.D."/>
            <person name="Schloemann M."/>
            <person name="Daniel R."/>
            <person name="Muehling M."/>
        </authorList>
    </citation>
    <scope>NUCLEOTIDE SEQUENCE [LARGE SCALE GENOMIC DNA]</scope>
    <source>
        <strain evidence="2 3">M1</strain>
    </source>
</reference>
<dbReference type="GO" id="GO:0030649">
    <property type="term" value="P:aminoglycoside antibiotic catabolic process"/>
    <property type="evidence" value="ECO:0007669"/>
    <property type="project" value="TreeGrafter"/>
</dbReference>
<dbReference type="AlphaFoldDB" id="A0A0J1FWL1"/>
<dbReference type="Pfam" id="PF13527">
    <property type="entry name" value="Acetyltransf_9"/>
    <property type="match status" value="1"/>
</dbReference>
<dbReference type="CDD" id="cd04301">
    <property type="entry name" value="NAT_SF"/>
    <property type="match status" value="1"/>
</dbReference>
<gene>
    <name evidence="2" type="ORF">DEAC_c00910</name>
</gene>
<dbReference type="InterPro" id="IPR051554">
    <property type="entry name" value="Acetyltransferase_Eis"/>
</dbReference>
<dbReference type="InterPro" id="IPR000182">
    <property type="entry name" value="GNAT_dom"/>
</dbReference>
<dbReference type="PROSITE" id="PS51186">
    <property type="entry name" value="GNAT"/>
    <property type="match status" value="1"/>
</dbReference>
<evidence type="ECO:0000259" key="1">
    <source>
        <dbReference type="PROSITE" id="PS51186"/>
    </source>
</evidence>
<dbReference type="SUPFAM" id="SSF55729">
    <property type="entry name" value="Acyl-CoA N-acyltransferases (Nat)"/>
    <property type="match status" value="1"/>
</dbReference>
<proteinExistence type="predicted"/>
<organism evidence="2 3">
    <name type="scientific">Desulfosporosinus acididurans</name>
    <dbReference type="NCBI Taxonomy" id="476652"/>
    <lineage>
        <taxon>Bacteria</taxon>
        <taxon>Bacillati</taxon>
        <taxon>Bacillota</taxon>
        <taxon>Clostridia</taxon>
        <taxon>Eubacteriales</taxon>
        <taxon>Desulfitobacteriaceae</taxon>
        <taxon>Desulfosporosinus</taxon>
    </lineage>
</organism>
<evidence type="ECO:0000313" key="2">
    <source>
        <dbReference type="EMBL" id="KLU67687.1"/>
    </source>
</evidence>
<keyword evidence="3" id="KW-1185">Reference proteome</keyword>
<dbReference type="PATRIC" id="fig|476652.3.peg.85"/>
<dbReference type="STRING" id="476652.DEAC_c00910"/>
<evidence type="ECO:0000313" key="3">
    <source>
        <dbReference type="Proteomes" id="UP000036356"/>
    </source>
</evidence>
<protein>
    <recommendedName>
        <fullName evidence="1">N-acetyltransferase domain-containing protein</fullName>
    </recommendedName>
</protein>
<dbReference type="Gene3D" id="3.40.630.30">
    <property type="match status" value="1"/>
</dbReference>
<sequence>MHEMRLAEIGEEKQQKEIWKLCFGDPERYINFFFAHRYKADETAVLLNDRQILAMLTMMPVKTVISEHCSYSTAMLYAIATVPEYQNQGLASKLIDYSCQYLKPSKAEVFVLVPASLKLFDFYRKLGFRNGFYIKETQLNYSSVAALPVYQQGECRIYPITPEDYNRRRNHQLQGSSYISYSDEDIVYQKKLSQLSGADIYAINIEKIAGCLAVERLSPQKVLIKEILIPADLMVPAIKQIVQEIPADEYVLRTHPRFGKYLEGIVRPFGMIKAPEEFEGTNSQENFGYLGLAFD</sequence>
<name>A0A0J1FWL1_9FIRM</name>
<dbReference type="PANTHER" id="PTHR37817">
    <property type="entry name" value="N-ACETYLTRANSFERASE EIS"/>
    <property type="match status" value="1"/>
</dbReference>
<dbReference type="PANTHER" id="PTHR37817:SF1">
    <property type="entry name" value="N-ACETYLTRANSFERASE EIS"/>
    <property type="match status" value="1"/>
</dbReference>
<comment type="caution">
    <text evidence="2">The sequence shown here is derived from an EMBL/GenBank/DDBJ whole genome shotgun (WGS) entry which is preliminary data.</text>
</comment>
<dbReference type="EMBL" id="LDZY01000001">
    <property type="protein sequence ID" value="KLU67687.1"/>
    <property type="molecule type" value="Genomic_DNA"/>
</dbReference>
<dbReference type="InterPro" id="IPR016181">
    <property type="entry name" value="Acyl_CoA_acyltransferase"/>
</dbReference>
<accession>A0A0J1FWL1</accession>